<feature type="signal peptide" evidence="2">
    <location>
        <begin position="1"/>
        <end position="21"/>
    </location>
</feature>
<dbReference type="Gene3D" id="2.40.160.40">
    <property type="entry name" value="monomeric porin ompg"/>
    <property type="match status" value="1"/>
</dbReference>
<sequence length="242" mass="26612">MSKLKLLTASIGLAFAASAVAAPVELYIEQNVASNAADDGTYTTEAGATIETSEDGYVYIGFDDQGWLAAGYGYSFGLTDALDLNLYGELGKWETGEELLAEAILQYNINDNFNVFGGYAYNRSGQVIENLSDTSINTNKFIAGTGMTFGMFSLDYTYTHENREGSNGGFTHIGNEYYFSQDSYRTNEHEVILSAQIDDFTPYVKYTYFNTAEGTLFESNTGSNSMPVENDSIWTLGLAYQF</sequence>
<dbReference type="Proteomes" id="UP000031666">
    <property type="component" value="Unassembled WGS sequence"/>
</dbReference>
<dbReference type="AlphaFoldDB" id="A0A0B8Q8R8"/>
<dbReference type="InterPro" id="IPR053713">
    <property type="entry name" value="Bact_OM_Channel_sf"/>
</dbReference>
<gene>
    <name evidence="3" type="ORF">JCM19241_343</name>
</gene>
<name>A0A0B8Q8R8_9VIBR</name>
<dbReference type="SUPFAM" id="SSF56935">
    <property type="entry name" value="Porins"/>
    <property type="match status" value="1"/>
</dbReference>
<keyword evidence="1 2" id="KW-0732">Signal</keyword>
<evidence type="ECO:0000313" key="3">
    <source>
        <dbReference type="EMBL" id="GAM76045.1"/>
    </source>
</evidence>
<evidence type="ECO:0000313" key="4">
    <source>
        <dbReference type="Proteomes" id="UP000031666"/>
    </source>
</evidence>
<accession>A0A0B8Q8R8</accession>
<reference evidence="3 4" key="2">
    <citation type="submission" date="2015-01" db="EMBL/GenBank/DDBJ databases">
        <authorList>
            <consortium name="NBRP consortium"/>
            <person name="Sawabe T."/>
            <person name="Meirelles P."/>
            <person name="Feng G."/>
            <person name="Sayaka M."/>
            <person name="Hattori M."/>
            <person name="Ohkuma M."/>
        </authorList>
    </citation>
    <scope>NUCLEOTIDE SEQUENCE [LARGE SCALE GENOMIC DNA]</scope>
    <source>
        <strain evidence="4">JCM 19241</strain>
    </source>
</reference>
<protein>
    <recommendedName>
        <fullName evidence="5">Outer membrane protein ompV</fullName>
    </recommendedName>
</protein>
<comment type="caution">
    <text evidence="3">The sequence shown here is derived from an EMBL/GenBank/DDBJ whole genome shotgun (WGS) entry which is preliminary data.</text>
</comment>
<evidence type="ECO:0000256" key="2">
    <source>
        <dbReference type="SAM" id="SignalP"/>
    </source>
</evidence>
<proteinExistence type="predicted"/>
<reference evidence="3 4" key="1">
    <citation type="submission" date="2015-01" db="EMBL/GenBank/DDBJ databases">
        <title>Vibrio sp. C94 JCM 19241 whole genome shotgun sequence.</title>
        <authorList>
            <person name="Sawabe T."/>
            <person name="Meirelles P."/>
            <person name="Feng G."/>
            <person name="Sayaka M."/>
            <person name="Hattori M."/>
            <person name="Ohkuma M."/>
        </authorList>
    </citation>
    <scope>NUCLEOTIDE SEQUENCE [LARGE SCALE GENOMIC DNA]</scope>
    <source>
        <strain evidence="4">JCM 19241</strain>
    </source>
</reference>
<feature type="chain" id="PRO_5002123073" description="Outer membrane protein ompV" evidence="2">
    <location>
        <begin position="22"/>
        <end position="242"/>
    </location>
</feature>
<organism evidence="3 4">
    <name type="scientific">Vibrio ishigakensis</name>
    <dbReference type="NCBI Taxonomy" id="1481914"/>
    <lineage>
        <taxon>Bacteria</taxon>
        <taxon>Pseudomonadati</taxon>
        <taxon>Pseudomonadota</taxon>
        <taxon>Gammaproteobacteria</taxon>
        <taxon>Vibrionales</taxon>
        <taxon>Vibrionaceae</taxon>
        <taxon>Vibrio</taxon>
    </lineage>
</organism>
<evidence type="ECO:0000256" key="1">
    <source>
        <dbReference type="ARBA" id="ARBA00022729"/>
    </source>
</evidence>
<evidence type="ECO:0008006" key="5">
    <source>
        <dbReference type="Google" id="ProtNLM"/>
    </source>
</evidence>
<dbReference type="EMBL" id="BBSC01000005">
    <property type="protein sequence ID" value="GAM76045.1"/>
    <property type="molecule type" value="Genomic_DNA"/>
</dbReference>